<dbReference type="GO" id="GO:0005655">
    <property type="term" value="C:nucleolar ribonuclease P complex"/>
    <property type="evidence" value="ECO:0007669"/>
    <property type="project" value="InterPro"/>
</dbReference>
<dbReference type="AlphaFoldDB" id="A0A2P5DQU1"/>
<keyword evidence="2" id="KW-1185">Reference proteome</keyword>
<dbReference type="InterPro" id="IPR039182">
    <property type="entry name" value="Pop1"/>
</dbReference>
<proteinExistence type="predicted"/>
<protein>
    <submittedName>
        <fullName evidence="1">Uncharacterized protein</fullName>
    </submittedName>
</protein>
<dbReference type="EMBL" id="JXTC01000255">
    <property type="protein sequence ID" value="PON75650.1"/>
    <property type="molecule type" value="Genomic_DNA"/>
</dbReference>
<dbReference type="STRING" id="63057.A0A2P5DQU1"/>
<comment type="caution">
    <text evidence="1">The sequence shown here is derived from an EMBL/GenBank/DDBJ whole genome shotgun (WGS) entry which is preliminary data.</text>
</comment>
<dbReference type="OrthoDB" id="442863at2759"/>
<evidence type="ECO:0000313" key="1">
    <source>
        <dbReference type="EMBL" id="PON75650.1"/>
    </source>
</evidence>
<evidence type="ECO:0000313" key="2">
    <source>
        <dbReference type="Proteomes" id="UP000237000"/>
    </source>
</evidence>
<dbReference type="GO" id="GO:0001682">
    <property type="term" value="P:tRNA 5'-leader removal"/>
    <property type="evidence" value="ECO:0007669"/>
    <property type="project" value="InterPro"/>
</dbReference>
<organism evidence="1 2">
    <name type="scientific">Trema orientale</name>
    <name type="common">Charcoal tree</name>
    <name type="synonym">Celtis orientalis</name>
    <dbReference type="NCBI Taxonomy" id="63057"/>
    <lineage>
        <taxon>Eukaryota</taxon>
        <taxon>Viridiplantae</taxon>
        <taxon>Streptophyta</taxon>
        <taxon>Embryophyta</taxon>
        <taxon>Tracheophyta</taxon>
        <taxon>Spermatophyta</taxon>
        <taxon>Magnoliopsida</taxon>
        <taxon>eudicotyledons</taxon>
        <taxon>Gunneridae</taxon>
        <taxon>Pentapetalae</taxon>
        <taxon>rosids</taxon>
        <taxon>fabids</taxon>
        <taxon>Rosales</taxon>
        <taxon>Cannabaceae</taxon>
        <taxon>Trema</taxon>
    </lineage>
</organism>
<dbReference type="InParanoid" id="A0A2P5DQU1"/>
<dbReference type="PANTHER" id="PTHR22731:SF3">
    <property type="entry name" value="RIBONUCLEASES P_MRP PROTEIN SUBUNIT POP1"/>
    <property type="match status" value="1"/>
</dbReference>
<name>A0A2P5DQU1_TREOI</name>
<sequence length="179" mass="20422">MRDESRLEQGQNRITDTICNCKLCFLRVLLRAYKKGSFDEGAVICAPRPTDISLWTLSSVSIKGGLQIPQSAVTSYFKEQSSGKWEVQIPEDTTCIKSHWWPVGFVTTGFVRGSKKPVVEAFCEAVLLAHLRKVQRKDLAVKQRWREIYVLVRNTRSRAYRLAFATIVPEQQVDDVESL</sequence>
<gene>
    <name evidence="1" type="ORF">TorRG33x02_244990</name>
</gene>
<dbReference type="Proteomes" id="UP000237000">
    <property type="component" value="Unassembled WGS sequence"/>
</dbReference>
<reference evidence="2" key="1">
    <citation type="submission" date="2016-06" db="EMBL/GenBank/DDBJ databases">
        <title>Parallel loss of symbiosis genes in relatives of nitrogen-fixing non-legume Parasponia.</title>
        <authorList>
            <person name="Van Velzen R."/>
            <person name="Holmer R."/>
            <person name="Bu F."/>
            <person name="Rutten L."/>
            <person name="Van Zeijl A."/>
            <person name="Liu W."/>
            <person name="Santuari L."/>
            <person name="Cao Q."/>
            <person name="Sharma T."/>
            <person name="Shen D."/>
            <person name="Roswanjaya Y."/>
            <person name="Wardhani T."/>
            <person name="Kalhor M.S."/>
            <person name="Jansen J."/>
            <person name="Van den Hoogen J."/>
            <person name="Gungor B."/>
            <person name="Hartog M."/>
            <person name="Hontelez J."/>
            <person name="Verver J."/>
            <person name="Yang W.-C."/>
            <person name="Schijlen E."/>
            <person name="Repin R."/>
            <person name="Schilthuizen M."/>
            <person name="Schranz E."/>
            <person name="Heidstra R."/>
            <person name="Miyata K."/>
            <person name="Fedorova E."/>
            <person name="Kohlen W."/>
            <person name="Bisseling T."/>
            <person name="Smit S."/>
            <person name="Geurts R."/>
        </authorList>
    </citation>
    <scope>NUCLEOTIDE SEQUENCE [LARGE SCALE GENOMIC DNA]</scope>
    <source>
        <strain evidence="2">cv. RG33-2</strain>
    </source>
</reference>
<dbReference type="GO" id="GO:0000172">
    <property type="term" value="C:ribonuclease MRP complex"/>
    <property type="evidence" value="ECO:0007669"/>
    <property type="project" value="InterPro"/>
</dbReference>
<accession>A0A2P5DQU1</accession>
<dbReference type="PANTHER" id="PTHR22731">
    <property type="entry name" value="RIBONUCLEASES P/MRP PROTEIN SUBUNIT POP1"/>
    <property type="match status" value="1"/>
</dbReference>